<evidence type="ECO:0000313" key="5">
    <source>
        <dbReference type="EMBL" id="KAF2261703.1"/>
    </source>
</evidence>
<keyword evidence="1" id="KW-0677">Repeat</keyword>
<dbReference type="PANTHER" id="PTHR24171:SF9">
    <property type="entry name" value="ANKYRIN REPEAT DOMAIN-CONTAINING PROTEIN 39"/>
    <property type="match status" value="1"/>
</dbReference>
<dbReference type="SMART" id="SM00248">
    <property type="entry name" value="ANK"/>
    <property type="match status" value="2"/>
</dbReference>
<dbReference type="InterPro" id="IPR036770">
    <property type="entry name" value="Ankyrin_rpt-contain_sf"/>
</dbReference>
<feature type="compositionally biased region" description="Pro residues" evidence="4">
    <location>
        <begin position="28"/>
        <end position="37"/>
    </location>
</feature>
<dbReference type="SUPFAM" id="SSF48403">
    <property type="entry name" value="Ankyrin repeat"/>
    <property type="match status" value="1"/>
</dbReference>
<feature type="repeat" description="ANK" evidence="3">
    <location>
        <begin position="76"/>
        <end position="108"/>
    </location>
</feature>
<dbReference type="Pfam" id="PF12796">
    <property type="entry name" value="Ank_2"/>
    <property type="match status" value="1"/>
</dbReference>
<organism evidence="5 6">
    <name type="scientific">Lojkania enalia</name>
    <dbReference type="NCBI Taxonomy" id="147567"/>
    <lineage>
        <taxon>Eukaryota</taxon>
        <taxon>Fungi</taxon>
        <taxon>Dikarya</taxon>
        <taxon>Ascomycota</taxon>
        <taxon>Pezizomycotina</taxon>
        <taxon>Dothideomycetes</taxon>
        <taxon>Pleosporomycetidae</taxon>
        <taxon>Pleosporales</taxon>
        <taxon>Pleosporales incertae sedis</taxon>
        <taxon>Lojkania</taxon>
    </lineage>
</organism>
<gene>
    <name evidence="5" type="ORF">CC78DRAFT_535429</name>
</gene>
<dbReference type="Proteomes" id="UP000800093">
    <property type="component" value="Unassembled WGS sequence"/>
</dbReference>
<evidence type="ECO:0000256" key="2">
    <source>
        <dbReference type="ARBA" id="ARBA00023043"/>
    </source>
</evidence>
<dbReference type="PROSITE" id="PS50088">
    <property type="entry name" value="ANK_REPEAT"/>
    <property type="match status" value="1"/>
</dbReference>
<dbReference type="EMBL" id="ML986651">
    <property type="protein sequence ID" value="KAF2261703.1"/>
    <property type="molecule type" value="Genomic_DNA"/>
</dbReference>
<keyword evidence="6" id="KW-1185">Reference proteome</keyword>
<proteinExistence type="predicted"/>
<name>A0A9P4N1M0_9PLEO</name>
<dbReference type="PANTHER" id="PTHR24171">
    <property type="entry name" value="ANKYRIN REPEAT DOMAIN-CONTAINING PROTEIN 39-RELATED"/>
    <property type="match status" value="1"/>
</dbReference>
<reference evidence="6" key="1">
    <citation type="journal article" date="2020" name="Stud. Mycol.">
        <title>101 Dothideomycetes genomes: A test case for predicting lifestyles and emergence of pathogens.</title>
        <authorList>
            <person name="Haridas S."/>
            <person name="Albert R."/>
            <person name="Binder M."/>
            <person name="Bloem J."/>
            <person name="LaButti K."/>
            <person name="Salamov A."/>
            <person name="Andreopoulos B."/>
            <person name="Baker S."/>
            <person name="Barry K."/>
            <person name="Bills G."/>
            <person name="Bluhm B."/>
            <person name="Cannon C."/>
            <person name="Castanera R."/>
            <person name="Culley D."/>
            <person name="Daum C."/>
            <person name="Ezra D."/>
            <person name="Gonzalez J."/>
            <person name="Henrissat B."/>
            <person name="Kuo A."/>
            <person name="Liang C."/>
            <person name="Lipzen A."/>
            <person name="Lutzoni F."/>
            <person name="Magnuson J."/>
            <person name="Mondo S."/>
            <person name="Nolan M."/>
            <person name="Ohm R."/>
            <person name="Pangilinan J."/>
            <person name="Park H.-J."/>
            <person name="Ramirez L."/>
            <person name="Alfaro M."/>
            <person name="Sun H."/>
            <person name="Tritt A."/>
            <person name="Yoshinaga Y."/>
            <person name="Zwiers L.-H."/>
            <person name="Turgeon B."/>
            <person name="Goodwin S."/>
            <person name="Spatafora J."/>
            <person name="Crous P."/>
            <person name="Grigoriev I."/>
        </authorList>
    </citation>
    <scope>NUCLEOTIDE SEQUENCE [LARGE SCALE GENOMIC DNA]</scope>
    <source>
        <strain evidence="6">CBS 304.66</strain>
    </source>
</reference>
<evidence type="ECO:0000256" key="1">
    <source>
        <dbReference type="ARBA" id="ARBA00022737"/>
    </source>
</evidence>
<accession>A0A9P4N1M0</accession>
<dbReference type="OrthoDB" id="366390at2759"/>
<feature type="region of interest" description="Disordered" evidence="4">
    <location>
        <begin position="1"/>
        <end position="37"/>
    </location>
</feature>
<protein>
    <submittedName>
        <fullName evidence="5">Ankyrin</fullName>
    </submittedName>
</protein>
<feature type="compositionally biased region" description="Polar residues" evidence="4">
    <location>
        <begin position="1"/>
        <end position="27"/>
    </location>
</feature>
<keyword evidence="2 3" id="KW-0040">ANK repeat</keyword>
<dbReference type="AlphaFoldDB" id="A0A9P4N1M0"/>
<comment type="caution">
    <text evidence="5">The sequence shown here is derived from an EMBL/GenBank/DDBJ whole genome shotgun (WGS) entry which is preliminary data.</text>
</comment>
<evidence type="ECO:0000313" key="6">
    <source>
        <dbReference type="Proteomes" id="UP000800093"/>
    </source>
</evidence>
<evidence type="ECO:0000256" key="4">
    <source>
        <dbReference type="SAM" id="MobiDB-lite"/>
    </source>
</evidence>
<dbReference type="PROSITE" id="PS50297">
    <property type="entry name" value="ANK_REP_REGION"/>
    <property type="match status" value="1"/>
</dbReference>
<sequence length="177" mass="18505">MASEQLLTNGGTPITASKSTQVKVSAPSQPPQFPSDLPPAALDLAAKLFDLARAGDTSTLSAYLAAGVPKNLTNSSGDTLLMLTSYHGHTDTAKLLLNQGADPNILNEKGQSVIAGAVFKGCDEVVKVLFEGGADVKIGHPNAVDCARMFKREEMLRLFGAEVGEGVEIRVDDAPRG</sequence>
<dbReference type="InterPro" id="IPR002110">
    <property type="entry name" value="Ankyrin_rpt"/>
</dbReference>
<dbReference type="Gene3D" id="1.25.40.20">
    <property type="entry name" value="Ankyrin repeat-containing domain"/>
    <property type="match status" value="1"/>
</dbReference>
<evidence type="ECO:0000256" key="3">
    <source>
        <dbReference type="PROSITE-ProRule" id="PRU00023"/>
    </source>
</evidence>